<dbReference type="OrthoDB" id="10020333at2759"/>
<evidence type="ECO:0000313" key="3">
    <source>
        <dbReference type="Proteomes" id="UP000789405"/>
    </source>
</evidence>
<reference evidence="2" key="1">
    <citation type="submission" date="2021-06" db="EMBL/GenBank/DDBJ databases">
        <authorList>
            <person name="Kallberg Y."/>
            <person name="Tangrot J."/>
            <person name="Rosling A."/>
        </authorList>
    </citation>
    <scope>NUCLEOTIDE SEQUENCE</scope>
    <source>
        <strain evidence="2">MA453B</strain>
    </source>
</reference>
<accession>A0A9N9GK57</accession>
<dbReference type="Proteomes" id="UP000789405">
    <property type="component" value="Unassembled WGS sequence"/>
</dbReference>
<evidence type="ECO:0000256" key="1">
    <source>
        <dbReference type="SAM" id="MobiDB-lite"/>
    </source>
</evidence>
<dbReference type="PANTHER" id="PTHR37171">
    <property type="entry name" value="SERINE/THREONINE-PROTEIN KINASE YRZF-RELATED"/>
    <property type="match status" value="1"/>
</dbReference>
<name>A0A9N9GK57_9GLOM</name>
<dbReference type="PANTHER" id="PTHR37171:SF1">
    <property type="entry name" value="SERINE_THREONINE-PROTEIN KINASE YRZF-RELATED"/>
    <property type="match status" value="1"/>
</dbReference>
<dbReference type="AlphaFoldDB" id="A0A9N9GK57"/>
<dbReference type="InterPro" id="IPR052396">
    <property type="entry name" value="Meiotic_Drive_Suppr_Kinase"/>
</dbReference>
<sequence>MPTTFVTILNLLSRLSNIENENKLSEEELIDLVDYFDKNVNEQAMILAVLNSFPNDNIRLKYLRSKVISKPDLLTEAELFRTVIPTPKLRTIKTTNTVKAAMRKITNAPIFKWNDFFVNAYNFSLTLDTSNHRFRNPEIKEIELSVEDSVVDIFLKTVNEINNQRLILLPKLERWCKLYVFEGIKGRLDAIHCSADNKELLIAPSKILSIVVVKPEQLMQNLIDHGTELFETYNTALTTNYNEARHEKIIRQVFGYMIVNDLRYGLLTTYVQTWFFCRQQKNPDILYISREVHITQGHTNKDASFLECIRYFEKLSSEDTFDHYSPPNSEGDDYHGSDIDDNKDNNASKKDNGDDDQLSDSDEFLKNMKNYKRNQISFGDLLRGGRSGSVFKAKFNEKTGALKMADLYKNEYLVTELLNEIKIYLGPLNDIQEIFIPKLLKYGVLHEAFVFLFVSFAGKSVAELENEVTVIEKKLAILGLQKEKDELTDKTSVWWIDFVWSKMGCDKKDLNKELIKLKHLLGILVHYIHKRLQKGYKQLGKQTVLVPSTESQFYAIFKNYIHYYSAAKNKYKYIFNRSSSNQELANILDSQNWGIKFYDQQQCTYIVLCDDNIIENEENLIKQAITQQLTLNKKSYKPKYKYGQLIVEWKKQKTIDFNSYIT</sequence>
<keyword evidence="3" id="KW-1185">Reference proteome</keyword>
<gene>
    <name evidence="2" type="ORF">DERYTH_LOCUS8177</name>
</gene>
<protein>
    <submittedName>
        <fullName evidence="2">3154_t:CDS:1</fullName>
    </submittedName>
</protein>
<comment type="caution">
    <text evidence="2">The sequence shown here is derived from an EMBL/GenBank/DDBJ whole genome shotgun (WGS) entry which is preliminary data.</text>
</comment>
<feature type="compositionally biased region" description="Basic and acidic residues" evidence="1">
    <location>
        <begin position="332"/>
        <end position="352"/>
    </location>
</feature>
<proteinExistence type="predicted"/>
<evidence type="ECO:0000313" key="2">
    <source>
        <dbReference type="EMBL" id="CAG8611803.1"/>
    </source>
</evidence>
<dbReference type="EMBL" id="CAJVPY010004164">
    <property type="protein sequence ID" value="CAG8611803.1"/>
    <property type="molecule type" value="Genomic_DNA"/>
</dbReference>
<feature type="region of interest" description="Disordered" evidence="1">
    <location>
        <begin position="321"/>
        <end position="359"/>
    </location>
</feature>
<organism evidence="2 3">
    <name type="scientific">Dentiscutata erythropus</name>
    <dbReference type="NCBI Taxonomy" id="1348616"/>
    <lineage>
        <taxon>Eukaryota</taxon>
        <taxon>Fungi</taxon>
        <taxon>Fungi incertae sedis</taxon>
        <taxon>Mucoromycota</taxon>
        <taxon>Glomeromycotina</taxon>
        <taxon>Glomeromycetes</taxon>
        <taxon>Diversisporales</taxon>
        <taxon>Gigasporaceae</taxon>
        <taxon>Dentiscutata</taxon>
    </lineage>
</organism>